<dbReference type="InterPro" id="IPR001841">
    <property type="entry name" value="Znf_RING"/>
</dbReference>
<feature type="region of interest" description="Disordered" evidence="12">
    <location>
        <begin position="769"/>
        <end position="804"/>
    </location>
</feature>
<feature type="transmembrane region" description="Helical" evidence="13">
    <location>
        <begin position="199"/>
        <end position="219"/>
    </location>
</feature>
<dbReference type="SMART" id="SM00744">
    <property type="entry name" value="RINGv"/>
    <property type="match status" value="1"/>
</dbReference>
<dbReference type="Pfam" id="PF25563">
    <property type="entry name" value="TPR_SYVN1_N"/>
    <property type="match status" value="1"/>
</dbReference>
<feature type="transmembrane region" description="Helical" evidence="13">
    <location>
        <begin position="177"/>
        <end position="193"/>
    </location>
</feature>
<feature type="domain" description="RING-type" evidence="14">
    <location>
        <begin position="429"/>
        <end position="472"/>
    </location>
</feature>
<dbReference type="PANTHER" id="PTHR15067:SF4">
    <property type="entry name" value="E3 UBIQUITIN-PROTEIN LIGASE RNF8"/>
    <property type="match status" value="1"/>
</dbReference>
<feature type="transmembrane region" description="Helical" evidence="13">
    <location>
        <begin position="141"/>
        <end position="165"/>
    </location>
</feature>
<keyword evidence="4 13" id="KW-0812">Transmembrane</keyword>
<dbReference type="Pfam" id="PF13639">
    <property type="entry name" value="zf-RING_2"/>
    <property type="match status" value="1"/>
</dbReference>
<evidence type="ECO:0000256" key="1">
    <source>
        <dbReference type="ARBA" id="ARBA00004141"/>
    </source>
</evidence>
<evidence type="ECO:0000259" key="14">
    <source>
        <dbReference type="PROSITE" id="PS50089"/>
    </source>
</evidence>
<feature type="transmembrane region" description="Helical" evidence="13">
    <location>
        <begin position="268"/>
        <end position="288"/>
    </location>
</feature>
<evidence type="ECO:0000256" key="7">
    <source>
        <dbReference type="ARBA" id="ARBA00022786"/>
    </source>
</evidence>
<keyword evidence="7" id="KW-0833">Ubl conjugation pathway</keyword>
<dbReference type="PROSITE" id="PS50089">
    <property type="entry name" value="ZF_RING_2"/>
    <property type="match status" value="1"/>
</dbReference>
<gene>
    <name evidence="15" type="ORF">Vretimale_10203</name>
</gene>
<feature type="non-terminal residue" evidence="15">
    <location>
        <position position="804"/>
    </location>
</feature>
<feature type="region of interest" description="Disordered" evidence="12">
    <location>
        <begin position="531"/>
        <end position="625"/>
    </location>
</feature>
<dbReference type="InterPro" id="IPR057992">
    <property type="entry name" value="TPR_SYVN1_N"/>
</dbReference>
<keyword evidence="3" id="KW-0808">Transferase</keyword>
<dbReference type="GO" id="GO:0061630">
    <property type="term" value="F:ubiquitin protein ligase activity"/>
    <property type="evidence" value="ECO:0007669"/>
    <property type="project" value="TreeGrafter"/>
</dbReference>
<dbReference type="Proteomes" id="UP000722791">
    <property type="component" value="Unassembled WGS sequence"/>
</dbReference>
<keyword evidence="9 13" id="KW-1133">Transmembrane helix</keyword>
<evidence type="ECO:0000256" key="2">
    <source>
        <dbReference type="ARBA" id="ARBA00004906"/>
    </source>
</evidence>
<dbReference type="GO" id="GO:0016567">
    <property type="term" value="P:protein ubiquitination"/>
    <property type="evidence" value="ECO:0007669"/>
    <property type="project" value="TreeGrafter"/>
</dbReference>
<proteinExistence type="predicted"/>
<evidence type="ECO:0000256" key="3">
    <source>
        <dbReference type="ARBA" id="ARBA00022679"/>
    </source>
</evidence>
<evidence type="ECO:0000256" key="10">
    <source>
        <dbReference type="ARBA" id="ARBA00023136"/>
    </source>
</evidence>
<evidence type="ECO:0000256" key="13">
    <source>
        <dbReference type="SAM" id="Phobius"/>
    </source>
</evidence>
<reference evidence="15" key="1">
    <citation type="journal article" date="2021" name="Proc. Natl. Acad. Sci. U.S.A.">
        <title>Three genomes in the algal genus Volvox reveal the fate of a haploid sex-determining region after a transition to homothallism.</title>
        <authorList>
            <person name="Yamamoto K."/>
            <person name="Hamaji T."/>
            <person name="Kawai-Toyooka H."/>
            <person name="Matsuzaki R."/>
            <person name="Takahashi F."/>
            <person name="Nishimura Y."/>
            <person name="Kawachi M."/>
            <person name="Noguchi H."/>
            <person name="Minakuchi Y."/>
            <person name="Umen J.G."/>
            <person name="Toyoda A."/>
            <person name="Nozaki H."/>
        </authorList>
    </citation>
    <scope>NUCLEOTIDE SEQUENCE</scope>
    <source>
        <strain evidence="15">NIES-3785</strain>
    </source>
</reference>
<keyword evidence="6 11" id="KW-0863">Zinc-finger</keyword>
<dbReference type="Gene3D" id="3.30.40.10">
    <property type="entry name" value="Zinc/RING finger domain, C3HC4 (zinc finger)"/>
    <property type="match status" value="1"/>
</dbReference>
<keyword evidence="5" id="KW-0479">Metal-binding</keyword>
<name>A0A8J4GE61_9CHLO</name>
<dbReference type="GO" id="GO:0005829">
    <property type="term" value="C:cytosol"/>
    <property type="evidence" value="ECO:0007669"/>
    <property type="project" value="TreeGrafter"/>
</dbReference>
<protein>
    <recommendedName>
        <fullName evidence="14">RING-type domain-containing protein</fullName>
    </recommendedName>
</protein>
<evidence type="ECO:0000256" key="6">
    <source>
        <dbReference type="ARBA" id="ARBA00022771"/>
    </source>
</evidence>
<keyword evidence="10 13" id="KW-0472">Membrane</keyword>
<dbReference type="SUPFAM" id="SSF57850">
    <property type="entry name" value="RING/U-box"/>
    <property type="match status" value="1"/>
</dbReference>
<evidence type="ECO:0000256" key="4">
    <source>
        <dbReference type="ARBA" id="ARBA00022692"/>
    </source>
</evidence>
<comment type="caution">
    <text evidence="15">The sequence shown here is derived from an EMBL/GenBank/DDBJ whole genome shotgun (WGS) entry which is preliminary data.</text>
</comment>
<dbReference type="EMBL" id="BNCQ01000019">
    <property type="protein sequence ID" value="GIM05817.1"/>
    <property type="molecule type" value="Genomic_DNA"/>
</dbReference>
<dbReference type="AlphaFoldDB" id="A0A8J4GE61"/>
<keyword evidence="8" id="KW-0862">Zinc</keyword>
<feature type="compositionally biased region" description="Acidic residues" evidence="12">
    <location>
        <begin position="579"/>
        <end position="588"/>
    </location>
</feature>
<feature type="transmembrane region" description="Helical" evidence="13">
    <location>
        <begin position="501"/>
        <end position="523"/>
    </location>
</feature>
<dbReference type="SMART" id="SM00184">
    <property type="entry name" value="RING"/>
    <property type="match status" value="1"/>
</dbReference>
<accession>A0A8J4GE61</accession>
<dbReference type="GO" id="GO:0000151">
    <property type="term" value="C:ubiquitin ligase complex"/>
    <property type="evidence" value="ECO:0007669"/>
    <property type="project" value="TreeGrafter"/>
</dbReference>
<comment type="pathway">
    <text evidence="2">Protein modification; protein ubiquitination.</text>
</comment>
<evidence type="ECO:0000256" key="5">
    <source>
        <dbReference type="ARBA" id="ARBA00022723"/>
    </source>
</evidence>
<dbReference type="SMART" id="SM01197">
    <property type="entry name" value="FANCL_C"/>
    <property type="match status" value="1"/>
</dbReference>
<evidence type="ECO:0000256" key="12">
    <source>
        <dbReference type="SAM" id="MobiDB-lite"/>
    </source>
</evidence>
<feature type="compositionally biased region" description="Low complexity" evidence="12">
    <location>
        <begin position="792"/>
        <end position="804"/>
    </location>
</feature>
<sequence length="804" mass="86989">GLKGNIPALFCDEGYVAATWLQSHRPHARNPRFTAQTLVHLTILVLSLTIASDCYLCSGHAYVTVSTIVRGHETMAQTMSQQEQEQHQRNAWPQMVGVYFGTASVSLAWSLRNITPARERTWSALVQDVGTLLASELGVCVLFNFFLSVLGLLALCTSTLFLGRLSALESHRLHQRLFKCIMHTIVIVRVVIQPDIRDIASWLAWLAVVAFLRGFVGAAKDRLESLMSVPGAQPGRHARGVCLLFLMMICNAAAFMVLQVMWASSMARILLCAFDTAVVAIEGLRIMLRYAVNIMDRYPSLGGAEPPAPPTGAAEGAALPAGAAAAATAAHAGGGWDMGWSGKGSFQYHAELVADVLVHAVTLVHYGHVWALHGFHFHLMDAVLFLEMRGVMISLVRRLKGHLSYRAATKHLDTTFRDVRPSDGATIDCSICLDEIAHVAKQLPCGHVFHLSCLRAWLQQSGSENFTCPNCRQPIITDNGGPTFRRPDWWIVRLWDRLGMWLTLVVEPLMLMLLINITVWLGGRARVRRRGPRAQPASAGEGFGETPGPSSRRISRGRRASRTDEDSSDLETEEKASQEEAEELDDVDPLAIANSEDADGMPRNAHRSNRRSTHRNNGRNPGDFDVDADIGGVGAATAARARRGFGGAGCGDAGGCCVAGPGVSDPAAAMRTRRAGSGIVMRLDDLGEDQVVRHRGAGRRTRQVIAGDGGGLETAPSAMEAVRHRSALRRPPPSGEVPSVSGEVLHQVSEMARRIGRTISVSVRSNFAAVASADSDRDEEVSSRRQEAHSRAAAPQEGAAGAGW</sequence>
<dbReference type="InterPro" id="IPR013083">
    <property type="entry name" value="Znf_RING/FYVE/PHD"/>
</dbReference>
<feature type="transmembrane region" description="Helical" evidence="13">
    <location>
        <begin position="240"/>
        <end position="262"/>
    </location>
</feature>
<comment type="subcellular location">
    <subcellularLocation>
        <location evidence="1">Membrane</location>
        <topology evidence="1">Multi-pass membrane protein</topology>
    </subcellularLocation>
</comment>
<evidence type="ECO:0000256" key="8">
    <source>
        <dbReference type="ARBA" id="ARBA00022833"/>
    </source>
</evidence>
<organism evidence="15 16">
    <name type="scientific">Volvox reticuliferus</name>
    <dbReference type="NCBI Taxonomy" id="1737510"/>
    <lineage>
        <taxon>Eukaryota</taxon>
        <taxon>Viridiplantae</taxon>
        <taxon>Chlorophyta</taxon>
        <taxon>core chlorophytes</taxon>
        <taxon>Chlorophyceae</taxon>
        <taxon>CS clade</taxon>
        <taxon>Chlamydomonadales</taxon>
        <taxon>Volvocaceae</taxon>
        <taxon>Volvox</taxon>
    </lineage>
</organism>
<evidence type="ECO:0000256" key="9">
    <source>
        <dbReference type="ARBA" id="ARBA00022989"/>
    </source>
</evidence>
<evidence type="ECO:0000313" key="15">
    <source>
        <dbReference type="EMBL" id="GIM05817.1"/>
    </source>
</evidence>
<feature type="compositionally biased region" description="Basic residues" evidence="12">
    <location>
        <begin position="604"/>
        <end position="617"/>
    </location>
</feature>
<dbReference type="GO" id="GO:0008270">
    <property type="term" value="F:zinc ion binding"/>
    <property type="evidence" value="ECO:0007669"/>
    <property type="project" value="UniProtKB-KW"/>
</dbReference>
<dbReference type="PANTHER" id="PTHR15067">
    <property type="entry name" value="E3 UBIQUITIN-PROTEIN LIGASE RNF8"/>
    <property type="match status" value="1"/>
</dbReference>
<dbReference type="GO" id="GO:0006511">
    <property type="term" value="P:ubiquitin-dependent protein catabolic process"/>
    <property type="evidence" value="ECO:0007669"/>
    <property type="project" value="TreeGrafter"/>
</dbReference>
<evidence type="ECO:0000256" key="11">
    <source>
        <dbReference type="PROSITE-ProRule" id="PRU00175"/>
    </source>
</evidence>
<dbReference type="InterPro" id="IPR011016">
    <property type="entry name" value="Znf_RING-CH"/>
</dbReference>
<evidence type="ECO:0000313" key="16">
    <source>
        <dbReference type="Proteomes" id="UP000722791"/>
    </source>
</evidence>
<feature type="compositionally biased region" description="Basic and acidic residues" evidence="12">
    <location>
        <begin position="780"/>
        <end position="790"/>
    </location>
</feature>